<comment type="caution">
    <text evidence="5">The sequence shown here is derived from an EMBL/GenBank/DDBJ whole genome shotgun (WGS) entry which is preliminary data.</text>
</comment>
<evidence type="ECO:0000256" key="3">
    <source>
        <dbReference type="SAM" id="MobiDB-lite"/>
    </source>
</evidence>
<dbReference type="SUPFAM" id="SSF57701">
    <property type="entry name" value="Zn2/Cys6 DNA-binding domain"/>
    <property type="match status" value="1"/>
</dbReference>
<dbReference type="PROSITE" id="PS50048">
    <property type="entry name" value="ZN2_CY6_FUNGAL_2"/>
    <property type="match status" value="1"/>
</dbReference>
<sequence>MSGEDENHSGPDGPGNEHEHDHSIISTRLRACEACKTRKVRCDKLDPCSACRSSNIPCWTAPRPSQQKRQRAIVSARVDDQLSKINEQLSQLQLSIDSLAKQKEVLSSPRPPREVGTRTLILPAATPSTAPSQKHVIPAEEPPYLGESSFEVHSHQTGQILDIALHNSPAGQGQDVMSSLKSLRRIHSGGIQNSDVEFKTDLPMPPVQTALAALRMIDIIPPSFLLCAPFGNAQRLRETCQKCYFPVNGFSASDFVITNGAFVAILGLANSAQLEAHGLDSNIAAEAVKMCSNNVSITISKLSIFLEPKISNIECLLFGVQSAMAESDHNQAWYLISFAARLCLDSGFNRLKDIAEDMDENNRRKVCFWLTYTFDKALSLNFGRSPNFSDYDISVGYPKFPEMPGRDAVYLWFDLARLQGSIYEKLYSATGQQDSVDLRTLNARHIASELNRWRERYKVILDKMSPVERETLFDTEITMLANLTLVYRAIPSQKLAHPLRFSDECIAVARETLEVHEALCTKMLSRSVNQVRMYIDWNLSILPFTPFIVVLGTAILDTNADDMHLLDKIIDTLEKASLLAPGAKKLLSICKILLQAAKSCVEHSLSSGPPPVPQAFLQRHEASSFMTNGLQENAMPAMMDTDWSTMMPEDWSSLQLDNPDNMSLLFDNYLSNSSGVMPMFESDQARFNMM</sequence>
<proteinExistence type="predicted"/>
<evidence type="ECO:0000259" key="4">
    <source>
        <dbReference type="PROSITE" id="PS50048"/>
    </source>
</evidence>
<accession>A0ABR4CM39</accession>
<organism evidence="5 6">
    <name type="scientific">Oculimacula yallundae</name>
    <dbReference type="NCBI Taxonomy" id="86028"/>
    <lineage>
        <taxon>Eukaryota</taxon>
        <taxon>Fungi</taxon>
        <taxon>Dikarya</taxon>
        <taxon>Ascomycota</taxon>
        <taxon>Pezizomycotina</taxon>
        <taxon>Leotiomycetes</taxon>
        <taxon>Helotiales</taxon>
        <taxon>Ploettnerulaceae</taxon>
        <taxon>Oculimacula</taxon>
    </lineage>
</organism>
<dbReference type="InterPro" id="IPR007219">
    <property type="entry name" value="XnlR_reg_dom"/>
</dbReference>
<dbReference type="CDD" id="cd00067">
    <property type="entry name" value="GAL4"/>
    <property type="match status" value="1"/>
</dbReference>
<dbReference type="InterPro" id="IPR050987">
    <property type="entry name" value="AtrR-like"/>
</dbReference>
<evidence type="ECO:0000313" key="5">
    <source>
        <dbReference type="EMBL" id="KAL2070276.1"/>
    </source>
</evidence>
<dbReference type="Gene3D" id="4.10.240.10">
    <property type="entry name" value="Zn(2)-C6 fungal-type DNA-binding domain"/>
    <property type="match status" value="1"/>
</dbReference>
<dbReference type="SMART" id="SM00066">
    <property type="entry name" value="GAL4"/>
    <property type="match status" value="1"/>
</dbReference>
<dbReference type="PANTHER" id="PTHR46910">
    <property type="entry name" value="TRANSCRIPTION FACTOR PDR1"/>
    <property type="match status" value="1"/>
</dbReference>
<dbReference type="Proteomes" id="UP001595075">
    <property type="component" value="Unassembled WGS sequence"/>
</dbReference>
<dbReference type="PANTHER" id="PTHR46910:SF5">
    <property type="entry name" value="ZN(II)2CYS6 TRANSCRIPTION FACTOR (EUROFUNG)"/>
    <property type="match status" value="1"/>
</dbReference>
<feature type="domain" description="Zn(2)-C6 fungal-type" evidence="4">
    <location>
        <begin position="31"/>
        <end position="58"/>
    </location>
</feature>
<dbReference type="SMART" id="SM00906">
    <property type="entry name" value="Fungal_trans"/>
    <property type="match status" value="1"/>
</dbReference>
<keyword evidence="1" id="KW-0479">Metal-binding</keyword>
<dbReference type="PROSITE" id="PS00463">
    <property type="entry name" value="ZN2_CY6_FUNGAL_1"/>
    <property type="match status" value="1"/>
</dbReference>
<evidence type="ECO:0000256" key="2">
    <source>
        <dbReference type="ARBA" id="ARBA00023242"/>
    </source>
</evidence>
<reference evidence="5 6" key="1">
    <citation type="journal article" date="2024" name="Commun. Biol.">
        <title>Comparative genomic analysis of thermophilic fungi reveals convergent evolutionary adaptations and gene losses.</title>
        <authorList>
            <person name="Steindorff A.S."/>
            <person name="Aguilar-Pontes M.V."/>
            <person name="Robinson A.J."/>
            <person name="Andreopoulos B."/>
            <person name="LaButti K."/>
            <person name="Kuo A."/>
            <person name="Mondo S."/>
            <person name="Riley R."/>
            <person name="Otillar R."/>
            <person name="Haridas S."/>
            <person name="Lipzen A."/>
            <person name="Grimwood J."/>
            <person name="Schmutz J."/>
            <person name="Clum A."/>
            <person name="Reid I.D."/>
            <person name="Moisan M.C."/>
            <person name="Butler G."/>
            <person name="Nguyen T.T.M."/>
            <person name="Dewar K."/>
            <person name="Conant G."/>
            <person name="Drula E."/>
            <person name="Henrissat B."/>
            <person name="Hansel C."/>
            <person name="Singer S."/>
            <person name="Hutchinson M.I."/>
            <person name="de Vries R.P."/>
            <person name="Natvig D.O."/>
            <person name="Powell A.J."/>
            <person name="Tsang A."/>
            <person name="Grigoriev I.V."/>
        </authorList>
    </citation>
    <scope>NUCLEOTIDE SEQUENCE [LARGE SCALE GENOMIC DNA]</scope>
    <source>
        <strain evidence="5 6">CBS 494.80</strain>
    </source>
</reference>
<evidence type="ECO:0000256" key="1">
    <source>
        <dbReference type="ARBA" id="ARBA00022723"/>
    </source>
</evidence>
<dbReference type="Pfam" id="PF04082">
    <property type="entry name" value="Fungal_trans"/>
    <property type="match status" value="1"/>
</dbReference>
<gene>
    <name evidence="5" type="ORF">VTL71DRAFT_13302</name>
</gene>
<dbReference type="Pfam" id="PF00172">
    <property type="entry name" value="Zn_clus"/>
    <property type="match status" value="1"/>
</dbReference>
<dbReference type="CDD" id="cd12148">
    <property type="entry name" value="fungal_TF_MHR"/>
    <property type="match status" value="1"/>
</dbReference>
<name>A0ABR4CM39_9HELO</name>
<protein>
    <recommendedName>
        <fullName evidence="4">Zn(2)-C6 fungal-type domain-containing protein</fullName>
    </recommendedName>
</protein>
<dbReference type="InterPro" id="IPR001138">
    <property type="entry name" value="Zn2Cys6_DnaBD"/>
</dbReference>
<feature type="region of interest" description="Disordered" evidence="3">
    <location>
        <begin position="1"/>
        <end position="22"/>
    </location>
</feature>
<dbReference type="InterPro" id="IPR036864">
    <property type="entry name" value="Zn2-C6_fun-type_DNA-bd_sf"/>
</dbReference>
<keyword evidence="2" id="KW-0539">Nucleus</keyword>
<dbReference type="EMBL" id="JAZHXI010000006">
    <property type="protein sequence ID" value="KAL2070276.1"/>
    <property type="molecule type" value="Genomic_DNA"/>
</dbReference>
<keyword evidence="6" id="KW-1185">Reference proteome</keyword>
<evidence type="ECO:0000313" key="6">
    <source>
        <dbReference type="Proteomes" id="UP001595075"/>
    </source>
</evidence>